<dbReference type="PANTHER" id="PTHR46058:SF3">
    <property type="entry name" value="PROTEIN BREVIS RADIX-LIKE 4"/>
    <property type="match status" value="1"/>
</dbReference>
<keyword evidence="3" id="KW-0539">Nucleus</keyword>
<evidence type="ECO:0000256" key="3">
    <source>
        <dbReference type="ARBA" id="ARBA00023242"/>
    </source>
</evidence>
<dbReference type="InterPro" id="IPR013591">
    <property type="entry name" value="Brevis_radix_dom"/>
</dbReference>
<proteinExistence type="inferred from homology"/>
<keyword evidence="6" id="KW-1185">Reference proteome</keyword>
<evidence type="ECO:0000313" key="6">
    <source>
        <dbReference type="Proteomes" id="UP001189122"/>
    </source>
</evidence>
<comment type="similarity">
    <text evidence="2">Belongs to the BRX family.</text>
</comment>
<evidence type="ECO:0000259" key="4">
    <source>
        <dbReference type="PROSITE" id="PS51514"/>
    </source>
</evidence>
<comment type="subcellular location">
    <subcellularLocation>
        <location evidence="1">Nucleus</location>
    </subcellularLocation>
</comment>
<evidence type="ECO:0000256" key="2">
    <source>
        <dbReference type="ARBA" id="ARBA00009057"/>
    </source>
</evidence>
<dbReference type="EMBL" id="CACRZD030000118">
    <property type="protein sequence ID" value="CAA6674514.1"/>
    <property type="molecule type" value="Genomic_DNA"/>
</dbReference>
<dbReference type="PROSITE" id="PS51514">
    <property type="entry name" value="BRX"/>
    <property type="match status" value="2"/>
</dbReference>
<dbReference type="Pfam" id="PF08381">
    <property type="entry name" value="BRX"/>
    <property type="match status" value="2"/>
</dbReference>
<evidence type="ECO:0000313" key="5">
    <source>
        <dbReference type="EMBL" id="CAA6674514.1"/>
    </source>
</evidence>
<evidence type="ECO:0000256" key="1">
    <source>
        <dbReference type="ARBA" id="ARBA00004123"/>
    </source>
</evidence>
<name>A0ABN7EBR7_SPIIN</name>
<gene>
    <name evidence="5" type="ORF">SI7747_UN020872</name>
</gene>
<sequence>MLTCIACSKQIGGSLEDYSEDDDLAGGPSTRQAIKALTSQACAGDGRHTSYAESEAASESERWNGSCRRTVLGREVEERLRAISGADVTPSMSGRMEDLAMEMEEYREWVAQVEPGVLITLFSLPYGKNDLRRIRFSREMFNRRQAQRWWAENCDKVMELYNVHRLHRRGLPTPPRSEDEVREGVGEQDEPGVYITIRALAGGGRALRRVRFRSVTLRSIIIPPHSHDACELWWEENRARVHQQYL</sequence>
<feature type="domain" description="BRX" evidence="4">
    <location>
        <begin position="183"/>
        <end position="246"/>
    </location>
</feature>
<reference evidence="6" key="1">
    <citation type="journal article" date="2020" name="Sci. Rep.">
        <title>Chromosome-scale genome assembly for the duckweed Spirodela intermedia, integrating cytogenetic maps, PacBio and Oxford Nanopore libraries.</title>
        <authorList>
            <person name="Hoang P.T.N."/>
            <person name="Fiebig A."/>
            <person name="Novak P."/>
            <person name="Macas J."/>
            <person name="Cao H.X."/>
            <person name="Stepanenko A."/>
            <person name="Chen G."/>
            <person name="Borisjuk N."/>
            <person name="Scholz U."/>
            <person name="Schubert I."/>
        </authorList>
    </citation>
    <scope>NUCLEOTIDE SEQUENCE [LARGE SCALE GENOMIC DNA]</scope>
</reference>
<accession>A0ABN7EBR7</accession>
<comment type="caution">
    <text evidence="5">The sequence shown here is derived from an EMBL/GenBank/DDBJ whole genome shotgun (WGS) entry which is preliminary data.</text>
</comment>
<protein>
    <recommendedName>
        <fullName evidence="4">BRX domain-containing protein</fullName>
    </recommendedName>
</protein>
<dbReference type="Proteomes" id="UP001189122">
    <property type="component" value="Unassembled WGS sequence"/>
</dbReference>
<dbReference type="PANTHER" id="PTHR46058">
    <property type="entry name" value="PROTEIN BREVIS RADIX-LIKE 1"/>
    <property type="match status" value="1"/>
</dbReference>
<organism evidence="5 6">
    <name type="scientific">Spirodela intermedia</name>
    <name type="common">Intermediate duckweed</name>
    <dbReference type="NCBI Taxonomy" id="51605"/>
    <lineage>
        <taxon>Eukaryota</taxon>
        <taxon>Viridiplantae</taxon>
        <taxon>Streptophyta</taxon>
        <taxon>Embryophyta</taxon>
        <taxon>Tracheophyta</taxon>
        <taxon>Spermatophyta</taxon>
        <taxon>Magnoliopsida</taxon>
        <taxon>Liliopsida</taxon>
        <taxon>Araceae</taxon>
        <taxon>Lemnoideae</taxon>
        <taxon>Spirodela</taxon>
    </lineage>
</organism>
<dbReference type="InterPro" id="IPR044532">
    <property type="entry name" value="BRX-like"/>
</dbReference>
<feature type="domain" description="BRX" evidence="4">
    <location>
        <begin position="107"/>
        <end position="162"/>
    </location>
</feature>